<evidence type="ECO:0000313" key="3">
    <source>
        <dbReference type="Proteomes" id="UP000189911"/>
    </source>
</evidence>
<sequence>MLQQTLKATRTLQGLSFRAARSGIAVRCISNGAAQSKTPDGLTQEELDSNKKKLEELEKKKGGKNHDYERPSRDQLKKRGDDAQVEQQRPDDGVY</sequence>
<reference evidence="3" key="1">
    <citation type="submission" date="2016-03" db="EMBL/GenBank/DDBJ databases">
        <authorList>
            <person name="Devillers Hugo."/>
        </authorList>
    </citation>
    <scope>NUCLEOTIDE SEQUENCE [LARGE SCALE GENOMIC DNA]</scope>
</reference>
<organism evidence="2 3">
    <name type="scientific">Lachancea nothofagi CBS 11611</name>
    <dbReference type="NCBI Taxonomy" id="1266666"/>
    <lineage>
        <taxon>Eukaryota</taxon>
        <taxon>Fungi</taxon>
        <taxon>Dikarya</taxon>
        <taxon>Ascomycota</taxon>
        <taxon>Saccharomycotina</taxon>
        <taxon>Saccharomycetes</taxon>
        <taxon>Saccharomycetales</taxon>
        <taxon>Saccharomycetaceae</taxon>
        <taxon>Lachancea</taxon>
    </lineage>
</organism>
<evidence type="ECO:0000313" key="2">
    <source>
        <dbReference type="EMBL" id="SCU99808.1"/>
    </source>
</evidence>
<name>A0A1G4K788_9SACH</name>
<keyword evidence="3" id="KW-1185">Reference proteome</keyword>
<dbReference type="AlphaFoldDB" id="A0A1G4K788"/>
<protein>
    <submittedName>
        <fullName evidence="2">LANO_0F03774g1_1</fullName>
    </submittedName>
</protein>
<feature type="region of interest" description="Disordered" evidence="1">
    <location>
        <begin position="56"/>
        <end position="95"/>
    </location>
</feature>
<dbReference type="Proteomes" id="UP000189911">
    <property type="component" value="Chromosome F"/>
</dbReference>
<accession>A0A1G4K788</accession>
<proteinExistence type="predicted"/>
<dbReference type="OrthoDB" id="4034641at2759"/>
<dbReference type="EMBL" id="LT598452">
    <property type="protein sequence ID" value="SCU99808.1"/>
    <property type="molecule type" value="Genomic_DNA"/>
</dbReference>
<evidence type="ECO:0000256" key="1">
    <source>
        <dbReference type="SAM" id="MobiDB-lite"/>
    </source>
</evidence>
<gene>
    <name evidence="2" type="ORF">LANO_0F03774G</name>
</gene>